<dbReference type="InterPro" id="IPR036388">
    <property type="entry name" value="WH-like_DNA-bd_sf"/>
</dbReference>
<dbReference type="EMBL" id="FOXV01000012">
    <property type="protein sequence ID" value="SFQ59790.1"/>
    <property type="molecule type" value="Genomic_DNA"/>
</dbReference>
<feature type="coiled-coil region" evidence="1">
    <location>
        <begin position="386"/>
        <end position="413"/>
    </location>
</feature>
<dbReference type="InterPro" id="IPR016032">
    <property type="entry name" value="Sig_transdc_resp-reg_C-effctor"/>
</dbReference>
<dbReference type="SUPFAM" id="SSF46894">
    <property type="entry name" value="C-terminal effector domain of the bipartite response regulators"/>
    <property type="match status" value="1"/>
</dbReference>
<feature type="compositionally biased region" description="Basic and acidic residues" evidence="2">
    <location>
        <begin position="9"/>
        <end position="21"/>
    </location>
</feature>
<reference evidence="4" key="1">
    <citation type="submission" date="2016-10" db="EMBL/GenBank/DDBJ databases">
        <authorList>
            <person name="Varghese N."/>
            <person name="Submissions S."/>
        </authorList>
    </citation>
    <scope>NUCLEOTIDE SEQUENCE [LARGE SCALE GENOMIC DNA]</scope>
    <source>
        <strain evidence="4">JCM 10271</strain>
    </source>
</reference>
<keyword evidence="1" id="KW-0175">Coiled coil</keyword>
<evidence type="ECO:0000313" key="4">
    <source>
        <dbReference type="Proteomes" id="UP000243106"/>
    </source>
</evidence>
<evidence type="ECO:0000256" key="2">
    <source>
        <dbReference type="SAM" id="MobiDB-lite"/>
    </source>
</evidence>
<feature type="region of interest" description="Disordered" evidence="2">
    <location>
        <begin position="1"/>
        <end position="21"/>
    </location>
</feature>
<protein>
    <submittedName>
        <fullName evidence="3">Transcriptional regulatory protein, C terminal</fullName>
    </submittedName>
</protein>
<dbReference type="InterPro" id="IPR051677">
    <property type="entry name" value="AfsR-DnrI-RedD_regulator"/>
</dbReference>
<proteinExistence type="predicted"/>
<dbReference type="AlphaFoldDB" id="A0A1I5ZTQ9"/>
<dbReference type="STRING" id="93684.SAMN05421853_11244"/>
<dbReference type="SUPFAM" id="SSF48452">
    <property type="entry name" value="TPR-like"/>
    <property type="match status" value="1"/>
</dbReference>
<keyword evidence="4" id="KW-1185">Reference proteome</keyword>
<dbReference type="GO" id="GO:0003677">
    <property type="term" value="F:DNA binding"/>
    <property type="evidence" value="ECO:0007669"/>
    <property type="project" value="InterPro"/>
</dbReference>
<dbReference type="PANTHER" id="PTHR35807">
    <property type="entry name" value="TRANSCRIPTIONAL REGULATOR REDD-RELATED"/>
    <property type="match status" value="1"/>
</dbReference>
<evidence type="ECO:0000313" key="3">
    <source>
        <dbReference type="EMBL" id="SFQ59790.1"/>
    </source>
</evidence>
<dbReference type="Gene3D" id="1.10.10.10">
    <property type="entry name" value="Winged helix-like DNA-binding domain superfamily/Winged helix DNA-binding domain"/>
    <property type="match status" value="1"/>
</dbReference>
<organism evidence="3 4">
    <name type="scientific">Roseivivax halotolerans</name>
    <dbReference type="NCBI Taxonomy" id="93684"/>
    <lineage>
        <taxon>Bacteria</taxon>
        <taxon>Pseudomonadati</taxon>
        <taxon>Pseudomonadota</taxon>
        <taxon>Alphaproteobacteria</taxon>
        <taxon>Rhodobacterales</taxon>
        <taxon>Roseobacteraceae</taxon>
        <taxon>Roseivivax</taxon>
    </lineage>
</organism>
<gene>
    <name evidence="3" type="ORF">SAMN05421853_11244</name>
</gene>
<sequence length="593" mass="64393">MLAEFDTGSARREENSQNGHEIREEFTQALGGASRKAPDLLAFVGHGKGNRVTVKIRLIGDFRVLDDAGSDVTPNAARARALLAILARSPDCTRSRRWIEQTLWPDRSPEQASGSLRQVVSQIRKAFGPLAEDHLVSTRAAISLVDCTTDIEVDPRSCLDRLRSGGDLLEDVRLKVPAYKSWHREEKSRILQTLERTAGALTLGAGAPPLMGRPLSIEVKGFGESARETGQFIGDMLSQQMAGLISDFGTFDTLVDRSAEAKAGGLTLAIRALTVGEEVQILAGLTAQDSGKMVWSETARLDARAGDLLGQGDVPSLVYHSAERVLTQMLDAREDAGLSLRIDALVNAAIAAMFTYMPGELRRAEALLAEAYALRPLSRIAAWRSLLRQIMLVERTEQNLEELHEEARAFAHAALEGNDGNTLVMSLVAQLLAILENDTVVSAVLARDAVEASRFNAFAHSAAATVALRAGDTAAALAASEHAARLAGRAASAHWFDTIAGLSAISAGDLDQAVRHYERAHARAPHFRAPMRHLLCLYAAQGEAQKSAQMARALKRIEPDFDVLRIREDETYPVFTLRQSNLLPSHEMALDLL</sequence>
<dbReference type="Gene3D" id="1.25.40.10">
    <property type="entry name" value="Tetratricopeptide repeat domain"/>
    <property type="match status" value="1"/>
</dbReference>
<name>A0A1I5ZTQ9_9RHOB</name>
<accession>A0A1I5ZTQ9</accession>
<dbReference type="GO" id="GO:0006355">
    <property type="term" value="P:regulation of DNA-templated transcription"/>
    <property type="evidence" value="ECO:0007669"/>
    <property type="project" value="InterPro"/>
</dbReference>
<dbReference type="Proteomes" id="UP000243106">
    <property type="component" value="Unassembled WGS sequence"/>
</dbReference>
<evidence type="ECO:0000256" key="1">
    <source>
        <dbReference type="SAM" id="Coils"/>
    </source>
</evidence>
<dbReference type="InterPro" id="IPR011990">
    <property type="entry name" value="TPR-like_helical_dom_sf"/>
</dbReference>